<evidence type="ECO:0000313" key="7">
    <source>
        <dbReference type="EMBL" id="KJF74610.1"/>
    </source>
</evidence>
<feature type="domain" description="Solute-binding protein family 3/N-terminal" evidence="6">
    <location>
        <begin position="34"/>
        <end position="257"/>
    </location>
</feature>
<evidence type="ECO:0000256" key="3">
    <source>
        <dbReference type="ARBA" id="ARBA00022729"/>
    </source>
</evidence>
<comment type="caution">
    <text evidence="7">The sequence shown here is derived from an EMBL/GenBank/DDBJ whole genome shotgun (WGS) entry which is preliminary data.</text>
</comment>
<evidence type="ECO:0000259" key="6">
    <source>
        <dbReference type="SMART" id="SM00062"/>
    </source>
</evidence>
<name>A0ABR5DC04_9HYPH</name>
<evidence type="ECO:0000313" key="8">
    <source>
        <dbReference type="Proteomes" id="UP000032564"/>
    </source>
</evidence>
<dbReference type="Proteomes" id="UP000032564">
    <property type="component" value="Unassembled WGS sequence"/>
</dbReference>
<keyword evidence="3 5" id="KW-0732">Signal</keyword>
<dbReference type="PROSITE" id="PS01039">
    <property type="entry name" value="SBP_BACTERIAL_3"/>
    <property type="match status" value="1"/>
</dbReference>
<keyword evidence="2" id="KW-0813">Transport</keyword>
<accession>A0ABR5DC04</accession>
<dbReference type="SMART" id="SM00062">
    <property type="entry name" value="PBPb"/>
    <property type="match status" value="1"/>
</dbReference>
<dbReference type="PANTHER" id="PTHR30085">
    <property type="entry name" value="AMINO ACID ABC TRANSPORTER PERMEASE"/>
    <property type="match status" value="1"/>
</dbReference>
<dbReference type="InterPro" id="IPR051455">
    <property type="entry name" value="Bact_solute-bind_prot3"/>
</dbReference>
<gene>
    <name evidence="7" type="ORF">RP75_05760</name>
</gene>
<evidence type="ECO:0000256" key="2">
    <source>
        <dbReference type="ARBA" id="ARBA00022448"/>
    </source>
</evidence>
<dbReference type="InterPro" id="IPR001638">
    <property type="entry name" value="Solute-binding_3/MltF_N"/>
</dbReference>
<protein>
    <recommendedName>
        <fullName evidence="6">Solute-binding protein family 3/N-terminal domain-containing protein</fullName>
    </recommendedName>
</protein>
<evidence type="ECO:0000256" key="4">
    <source>
        <dbReference type="RuleBase" id="RU003744"/>
    </source>
</evidence>
<dbReference type="EMBL" id="JWIT01000003">
    <property type="protein sequence ID" value="KJF74610.1"/>
    <property type="molecule type" value="Genomic_DNA"/>
</dbReference>
<comment type="similarity">
    <text evidence="1 4">Belongs to the bacterial solute-binding protein 3 family.</text>
</comment>
<dbReference type="RefSeq" id="WP_045016150.1">
    <property type="nucleotide sequence ID" value="NZ_CP166104.1"/>
</dbReference>
<sequence length="274" mass="29786">MTFSKISLIAAGIIGLSGLSAQADELADIKARGTLVCGVIGISEPYGYVNPKTQEVEGYEVDLCKKLAEKLGVKAEPKVTSSEARLPELLQSRIDILAALITYSEERAKQIDYSNSYLVEPFRYLVRTDSGVKNFSQLETARIANVKGSLLEKVTKQRFPGATNISFEDQSSAFLALQQGKAVALAGRETTLKALQNRAGDTAAATEFVEEPLLVQRTGFALRKGEEGLLKEVNAFLAELEASGEAQKLFDKWIGKDSAFKLTRSFKVGDPITN</sequence>
<dbReference type="SUPFAM" id="SSF53850">
    <property type="entry name" value="Periplasmic binding protein-like II"/>
    <property type="match status" value="1"/>
</dbReference>
<feature type="chain" id="PRO_5046894007" description="Solute-binding protein family 3/N-terminal domain-containing protein" evidence="5">
    <location>
        <begin position="24"/>
        <end position="274"/>
    </location>
</feature>
<proteinExistence type="inferred from homology"/>
<dbReference type="InterPro" id="IPR018313">
    <property type="entry name" value="SBP_3_CS"/>
</dbReference>
<evidence type="ECO:0000256" key="1">
    <source>
        <dbReference type="ARBA" id="ARBA00010333"/>
    </source>
</evidence>
<dbReference type="Pfam" id="PF00497">
    <property type="entry name" value="SBP_bac_3"/>
    <property type="match status" value="1"/>
</dbReference>
<organism evidence="7 8">
    <name type="scientific">Agrobacterium arsenijevicii</name>
    <dbReference type="NCBI Taxonomy" id="1585697"/>
    <lineage>
        <taxon>Bacteria</taxon>
        <taxon>Pseudomonadati</taxon>
        <taxon>Pseudomonadota</taxon>
        <taxon>Alphaproteobacteria</taxon>
        <taxon>Hyphomicrobiales</taxon>
        <taxon>Rhizobiaceae</taxon>
        <taxon>Rhizobium/Agrobacterium group</taxon>
        <taxon>Agrobacterium</taxon>
    </lineage>
</organism>
<evidence type="ECO:0000256" key="5">
    <source>
        <dbReference type="SAM" id="SignalP"/>
    </source>
</evidence>
<reference evidence="7 8" key="1">
    <citation type="submission" date="2014-12" db="EMBL/GenBank/DDBJ databases">
        <authorList>
            <person name="Kuzmanovic N."/>
            <person name="Pulawska J."/>
            <person name="Obradovic A."/>
        </authorList>
    </citation>
    <scope>NUCLEOTIDE SEQUENCE [LARGE SCALE GENOMIC DNA]</scope>
    <source>
        <strain evidence="7 8">KFB 330</strain>
    </source>
</reference>
<keyword evidence="8" id="KW-1185">Reference proteome</keyword>
<dbReference type="PANTHER" id="PTHR30085:SF6">
    <property type="entry name" value="ABC TRANSPORTER GLUTAMINE-BINDING PROTEIN GLNH"/>
    <property type="match status" value="1"/>
</dbReference>
<feature type="signal peptide" evidence="5">
    <location>
        <begin position="1"/>
        <end position="23"/>
    </location>
</feature>
<dbReference type="Gene3D" id="3.40.190.10">
    <property type="entry name" value="Periplasmic binding protein-like II"/>
    <property type="match status" value="2"/>
</dbReference>